<keyword evidence="2" id="KW-1133">Transmembrane helix</keyword>
<feature type="transmembrane region" description="Helical" evidence="2">
    <location>
        <begin position="47"/>
        <end position="65"/>
    </location>
</feature>
<evidence type="ECO:0000313" key="5">
    <source>
        <dbReference type="Proteomes" id="UP000593567"/>
    </source>
</evidence>
<dbReference type="InterPro" id="IPR016187">
    <property type="entry name" value="CTDL_fold"/>
</dbReference>
<gene>
    <name evidence="4" type="ORF">EB796_015389</name>
</gene>
<organism evidence="4 5">
    <name type="scientific">Bugula neritina</name>
    <name type="common">Brown bryozoan</name>
    <name type="synonym">Sertularia neritina</name>
    <dbReference type="NCBI Taxonomy" id="10212"/>
    <lineage>
        <taxon>Eukaryota</taxon>
        <taxon>Metazoa</taxon>
        <taxon>Spiralia</taxon>
        <taxon>Lophotrochozoa</taxon>
        <taxon>Bryozoa</taxon>
        <taxon>Gymnolaemata</taxon>
        <taxon>Cheilostomatida</taxon>
        <taxon>Flustrina</taxon>
        <taxon>Buguloidea</taxon>
        <taxon>Bugulidae</taxon>
        <taxon>Bugula</taxon>
    </lineage>
</organism>
<dbReference type="EMBL" id="VXIV02002305">
    <property type="protein sequence ID" value="KAF6026302.1"/>
    <property type="molecule type" value="Genomic_DNA"/>
</dbReference>
<dbReference type="InterPro" id="IPR016186">
    <property type="entry name" value="C-type_lectin-like/link_sf"/>
</dbReference>
<feature type="domain" description="C-type lectin" evidence="3">
    <location>
        <begin position="83"/>
        <end position="206"/>
    </location>
</feature>
<dbReference type="InterPro" id="IPR050801">
    <property type="entry name" value="Ca-Dep_Lectins_ImmuneDev"/>
</dbReference>
<reference evidence="4" key="1">
    <citation type="submission" date="2020-06" db="EMBL/GenBank/DDBJ databases">
        <title>Draft genome of Bugula neritina, a colonial animal packing powerful symbionts and potential medicines.</title>
        <authorList>
            <person name="Rayko M."/>
        </authorList>
    </citation>
    <scope>NUCLEOTIDE SEQUENCE [LARGE SCALE GENOMIC DNA]</scope>
    <source>
        <strain evidence="4">Kwan_BN1</strain>
    </source>
</reference>
<keyword evidence="2" id="KW-0472">Membrane</keyword>
<dbReference type="SMART" id="SM00034">
    <property type="entry name" value="CLECT"/>
    <property type="match status" value="1"/>
</dbReference>
<dbReference type="InterPro" id="IPR018378">
    <property type="entry name" value="C-type_lectin_CS"/>
</dbReference>
<dbReference type="Proteomes" id="UP000593567">
    <property type="component" value="Unassembled WGS sequence"/>
</dbReference>
<evidence type="ECO:0000256" key="1">
    <source>
        <dbReference type="ARBA" id="ARBA00023157"/>
    </source>
</evidence>
<keyword evidence="1" id="KW-1015">Disulfide bond</keyword>
<dbReference type="Gene3D" id="3.10.100.10">
    <property type="entry name" value="Mannose-Binding Protein A, subunit A"/>
    <property type="match status" value="1"/>
</dbReference>
<dbReference type="AlphaFoldDB" id="A0A7J7JIZ5"/>
<dbReference type="SUPFAM" id="SSF56436">
    <property type="entry name" value="C-type lectin-like"/>
    <property type="match status" value="1"/>
</dbReference>
<evidence type="ECO:0000256" key="2">
    <source>
        <dbReference type="SAM" id="Phobius"/>
    </source>
</evidence>
<protein>
    <recommendedName>
        <fullName evidence="3">C-type lectin domain-containing protein</fullName>
    </recommendedName>
</protein>
<proteinExistence type="predicted"/>
<dbReference type="PANTHER" id="PTHR22801:SF63">
    <property type="entry name" value="C-TYPE LECTIN DOMAIN-CONTAINING PROTEIN"/>
    <property type="match status" value="1"/>
</dbReference>
<dbReference type="PROSITE" id="PS00615">
    <property type="entry name" value="C_TYPE_LECTIN_1"/>
    <property type="match status" value="1"/>
</dbReference>
<evidence type="ECO:0000313" key="4">
    <source>
        <dbReference type="EMBL" id="KAF6026302.1"/>
    </source>
</evidence>
<dbReference type="PANTHER" id="PTHR22801">
    <property type="entry name" value="LITHOSTATHINE"/>
    <property type="match status" value="1"/>
</dbReference>
<dbReference type="Pfam" id="PF00059">
    <property type="entry name" value="Lectin_C"/>
    <property type="match status" value="1"/>
</dbReference>
<dbReference type="InterPro" id="IPR001304">
    <property type="entry name" value="C-type_lectin-like"/>
</dbReference>
<keyword evidence="5" id="KW-1185">Reference proteome</keyword>
<comment type="caution">
    <text evidence="4">The sequence shown here is derived from an EMBL/GenBank/DDBJ whole genome shotgun (WGS) entry which is preliminary data.</text>
</comment>
<accession>A0A7J7JIZ5</accession>
<dbReference type="CDD" id="cd00037">
    <property type="entry name" value="CLECT"/>
    <property type="match status" value="1"/>
</dbReference>
<dbReference type="PROSITE" id="PS50041">
    <property type="entry name" value="C_TYPE_LECTIN_2"/>
    <property type="match status" value="1"/>
</dbReference>
<name>A0A7J7JIZ5_BUGNE</name>
<sequence length="215" mass="25311">MFDISKLTKKSRQPSIYLCGPQLSAYIQSACFTVYGKKHRAEKMPDFNQLLMITSLLLAFVWTVTCTPLSGYRCPPEYTHNPHNDYCLRLFTERVNWDAAIRRCSENGDSLLVLDTPETINWFKTLRKHNPYWAHDDNIWLAGKRVAKKWRWTGRVDGPLLYADWAVKEPNSWLIWTKPFCTMTYPAPKFTWDDNRCDHKWSYVCERPGEAYSLN</sequence>
<dbReference type="OrthoDB" id="6116550at2759"/>
<keyword evidence="2" id="KW-0812">Transmembrane</keyword>
<evidence type="ECO:0000259" key="3">
    <source>
        <dbReference type="PROSITE" id="PS50041"/>
    </source>
</evidence>